<name>A0A4P6F6Y5_9MICO</name>
<dbReference type="SUPFAM" id="SSF81301">
    <property type="entry name" value="Nucleotidyltransferase"/>
    <property type="match status" value="1"/>
</dbReference>
<keyword evidence="2" id="KW-0808">Transferase</keyword>
<dbReference type="CDD" id="cd05403">
    <property type="entry name" value="NT_KNTase_like"/>
    <property type="match status" value="1"/>
</dbReference>
<dbReference type="InterPro" id="IPR041633">
    <property type="entry name" value="Polbeta"/>
</dbReference>
<gene>
    <name evidence="2" type="ORF">ET471_07430</name>
</gene>
<proteinExistence type="predicted"/>
<dbReference type="OrthoDB" id="3826063at2"/>
<dbReference type="Gene3D" id="3.30.460.10">
    <property type="entry name" value="Beta Polymerase, domain 2"/>
    <property type="match status" value="1"/>
</dbReference>
<feature type="domain" description="Polymerase beta nucleotidyltransferase" evidence="1">
    <location>
        <begin position="105"/>
        <end position="141"/>
    </location>
</feature>
<dbReference type="Proteomes" id="UP000292118">
    <property type="component" value="Chromosome"/>
</dbReference>
<sequence length="215" mass="23211">MRIQRPMAVVTPTLDGDVLTVLARASAAFTPGQVSRLVPGGSVDGIRKALNRLVDEGTVIADRAGNAYTYRLNNEHLAAEPIVALARLRETLIVRLTQTVAAWTPAPTYAAIFGSAARGEMRSDSDIDLFLVRPEASRADQWDEQVADLALAARRWTGNDVRPLVMSRSEVTAGVAPTDDGLVEPVLEDIAREGIAFAGPSAWLSRQIRTARRIA</sequence>
<dbReference type="InterPro" id="IPR043519">
    <property type="entry name" value="NT_sf"/>
</dbReference>
<dbReference type="KEGG" id="xya:ET471_07430"/>
<accession>A0A4P6F6Y5</accession>
<evidence type="ECO:0000313" key="3">
    <source>
        <dbReference type="Proteomes" id="UP000292118"/>
    </source>
</evidence>
<dbReference type="Pfam" id="PF18765">
    <property type="entry name" value="Polbeta"/>
    <property type="match status" value="1"/>
</dbReference>
<evidence type="ECO:0000313" key="2">
    <source>
        <dbReference type="EMBL" id="QAY71780.1"/>
    </source>
</evidence>
<reference evidence="2 3" key="1">
    <citation type="submission" date="2019-01" db="EMBL/GenBank/DDBJ databases">
        <title>Genome sequencing of strain FW10M-9.</title>
        <authorList>
            <person name="Heo J."/>
            <person name="Kim S.-J."/>
            <person name="Kim J.-S."/>
            <person name="Hong S.-B."/>
            <person name="Kwon S.-W."/>
        </authorList>
    </citation>
    <scope>NUCLEOTIDE SEQUENCE [LARGE SCALE GENOMIC DNA]</scope>
    <source>
        <strain evidence="2 3">FW10M-9</strain>
    </source>
</reference>
<dbReference type="GO" id="GO:0016740">
    <property type="term" value="F:transferase activity"/>
    <property type="evidence" value="ECO:0007669"/>
    <property type="project" value="UniProtKB-KW"/>
</dbReference>
<dbReference type="AlphaFoldDB" id="A0A4P6F6Y5"/>
<keyword evidence="3" id="KW-1185">Reference proteome</keyword>
<evidence type="ECO:0000259" key="1">
    <source>
        <dbReference type="Pfam" id="PF18765"/>
    </source>
</evidence>
<protein>
    <submittedName>
        <fullName evidence="2">Nucleotidyltransferase domain-containing protein</fullName>
    </submittedName>
</protein>
<organism evidence="2 3">
    <name type="scientific">Xylanimonas protaetiae</name>
    <dbReference type="NCBI Taxonomy" id="2509457"/>
    <lineage>
        <taxon>Bacteria</taxon>
        <taxon>Bacillati</taxon>
        <taxon>Actinomycetota</taxon>
        <taxon>Actinomycetes</taxon>
        <taxon>Micrococcales</taxon>
        <taxon>Promicromonosporaceae</taxon>
        <taxon>Xylanimonas</taxon>
    </lineage>
</organism>
<dbReference type="EMBL" id="CP035493">
    <property type="protein sequence ID" value="QAY71780.1"/>
    <property type="molecule type" value="Genomic_DNA"/>
</dbReference>